<evidence type="ECO:0000313" key="4">
    <source>
        <dbReference type="Proteomes" id="UP000265515"/>
    </source>
</evidence>
<feature type="region of interest" description="Disordered" evidence="1">
    <location>
        <begin position="63"/>
        <end position="157"/>
    </location>
</feature>
<gene>
    <name evidence="3" type="ORF">CBR_g50881</name>
</gene>
<feature type="compositionally biased region" description="Basic and acidic residues" evidence="1">
    <location>
        <begin position="65"/>
        <end position="92"/>
    </location>
</feature>
<feature type="compositionally biased region" description="Basic and acidic residues" evidence="1">
    <location>
        <begin position="99"/>
        <end position="157"/>
    </location>
</feature>
<name>A0A388M7G7_CHABU</name>
<keyword evidence="2" id="KW-0732">Signal</keyword>
<keyword evidence="4" id="KW-1185">Reference proteome</keyword>
<reference evidence="3 4" key="1">
    <citation type="journal article" date="2018" name="Cell">
        <title>The Chara Genome: Secondary Complexity and Implications for Plant Terrestrialization.</title>
        <authorList>
            <person name="Nishiyama T."/>
            <person name="Sakayama H."/>
            <person name="Vries J.D."/>
            <person name="Buschmann H."/>
            <person name="Saint-Marcoux D."/>
            <person name="Ullrich K.K."/>
            <person name="Haas F.B."/>
            <person name="Vanderstraeten L."/>
            <person name="Becker D."/>
            <person name="Lang D."/>
            <person name="Vosolsobe S."/>
            <person name="Rombauts S."/>
            <person name="Wilhelmsson P.K.I."/>
            <person name="Janitza P."/>
            <person name="Kern R."/>
            <person name="Heyl A."/>
            <person name="Rumpler F."/>
            <person name="Villalobos L.I.A.C."/>
            <person name="Clay J.M."/>
            <person name="Skokan R."/>
            <person name="Toyoda A."/>
            <person name="Suzuki Y."/>
            <person name="Kagoshima H."/>
            <person name="Schijlen E."/>
            <person name="Tajeshwar N."/>
            <person name="Catarino B."/>
            <person name="Hetherington A.J."/>
            <person name="Saltykova A."/>
            <person name="Bonnot C."/>
            <person name="Breuninger H."/>
            <person name="Symeonidi A."/>
            <person name="Radhakrishnan G.V."/>
            <person name="Van Nieuwerburgh F."/>
            <person name="Deforce D."/>
            <person name="Chang C."/>
            <person name="Karol K.G."/>
            <person name="Hedrich R."/>
            <person name="Ulvskov P."/>
            <person name="Glockner G."/>
            <person name="Delwiche C.F."/>
            <person name="Petrasek J."/>
            <person name="Van de Peer Y."/>
            <person name="Friml J."/>
            <person name="Beilby M."/>
            <person name="Dolan L."/>
            <person name="Kohara Y."/>
            <person name="Sugano S."/>
            <person name="Fujiyama A."/>
            <person name="Delaux P.-M."/>
            <person name="Quint M."/>
            <person name="TheiBen G."/>
            <person name="Hagemann M."/>
            <person name="Harholt J."/>
            <person name="Dunand C."/>
            <person name="Zachgo S."/>
            <person name="Langdale J."/>
            <person name="Maumus F."/>
            <person name="Straeten D.V.D."/>
            <person name="Gould S.B."/>
            <person name="Rensing S.A."/>
        </authorList>
    </citation>
    <scope>NUCLEOTIDE SEQUENCE [LARGE SCALE GENOMIC DNA]</scope>
    <source>
        <strain evidence="3 4">S276</strain>
    </source>
</reference>
<dbReference type="AlphaFoldDB" id="A0A388M7G7"/>
<feature type="signal peptide" evidence="2">
    <location>
        <begin position="1"/>
        <end position="36"/>
    </location>
</feature>
<dbReference type="EMBL" id="BFEA01000818">
    <property type="protein sequence ID" value="GBG90537.1"/>
    <property type="molecule type" value="Genomic_DNA"/>
</dbReference>
<evidence type="ECO:0000256" key="2">
    <source>
        <dbReference type="SAM" id="SignalP"/>
    </source>
</evidence>
<dbReference type="Proteomes" id="UP000265515">
    <property type="component" value="Unassembled WGS sequence"/>
</dbReference>
<sequence>MKSTSGIAPGQSRWLHPATGFVVLLFLLAAVQTSIAIPANRTQRDRLSKEFKVKLNKAARLLAEIGHEDKHGNKGDYSKEDEEYREKAEYMKESPNGYKGERKDDGKDEGKGYDKEEDKGGNVKEGGKQSKDGEYKNKYEKDKYDKRADKKGEYKDE</sequence>
<feature type="chain" id="PRO_5018052559" evidence="2">
    <location>
        <begin position="37"/>
        <end position="157"/>
    </location>
</feature>
<evidence type="ECO:0000313" key="3">
    <source>
        <dbReference type="EMBL" id="GBG90537.1"/>
    </source>
</evidence>
<accession>A0A388M7G7</accession>
<dbReference type="Gramene" id="GBG90537">
    <property type="protein sequence ID" value="GBG90537"/>
    <property type="gene ID" value="CBR_g50881"/>
</dbReference>
<comment type="caution">
    <text evidence="3">The sequence shown here is derived from an EMBL/GenBank/DDBJ whole genome shotgun (WGS) entry which is preliminary data.</text>
</comment>
<protein>
    <submittedName>
        <fullName evidence="3">Uncharacterized protein</fullName>
    </submittedName>
</protein>
<organism evidence="3 4">
    <name type="scientific">Chara braunii</name>
    <name type="common">Braun's stonewort</name>
    <dbReference type="NCBI Taxonomy" id="69332"/>
    <lineage>
        <taxon>Eukaryota</taxon>
        <taxon>Viridiplantae</taxon>
        <taxon>Streptophyta</taxon>
        <taxon>Charophyceae</taxon>
        <taxon>Charales</taxon>
        <taxon>Characeae</taxon>
        <taxon>Chara</taxon>
    </lineage>
</organism>
<evidence type="ECO:0000256" key="1">
    <source>
        <dbReference type="SAM" id="MobiDB-lite"/>
    </source>
</evidence>
<proteinExistence type="predicted"/>